<keyword evidence="2" id="KW-1133">Transmembrane helix</keyword>
<comment type="similarity">
    <text evidence="1">Belongs to the ribonucleoside diphosphate reductase small chain family.</text>
</comment>
<organism evidence="3">
    <name type="scientific">viral metagenome</name>
    <dbReference type="NCBI Taxonomy" id="1070528"/>
    <lineage>
        <taxon>unclassified sequences</taxon>
        <taxon>metagenomes</taxon>
        <taxon>organismal metagenomes</taxon>
    </lineage>
</organism>
<reference evidence="3" key="1">
    <citation type="journal article" date="2020" name="Nature">
        <title>Giant virus diversity and host interactions through global metagenomics.</title>
        <authorList>
            <person name="Schulz F."/>
            <person name="Roux S."/>
            <person name="Paez-Espino D."/>
            <person name="Jungbluth S."/>
            <person name="Walsh D.A."/>
            <person name="Denef V.J."/>
            <person name="McMahon K.D."/>
            <person name="Konstantinidis K.T."/>
            <person name="Eloe-Fadrosh E.A."/>
            <person name="Kyrpides N.C."/>
            <person name="Woyke T."/>
        </authorList>
    </citation>
    <scope>NUCLEOTIDE SEQUENCE</scope>
    <source>
        <strain evidence="3">GVMAG-M-3300027791-30</strain>
    </source>
</reference>
<dbReference type="GO" id="GO:0009263">
    <property type="term" value="P:deoxyribonucleotide biosynthetic process"/>
    <property type="evidence" value="ECO:0007669"/>
    <property type="project" value="InterPro"/>
</dbReference>
<evidence type="ECO:0000256" key="2">
    <source>
        <dbReference type="SAM" id="Phobius"/>
    </source>
</evidence>
<evidence type="ECO:0000256" key="1">
    <source>
        <dbReference type="ARBA" id="ARBA00009303"/>
    </source>
</evidence>
<name>A0A6C0LEC6_9ZZZZ</name>
<dbReference type="EMBL" id="MN740474">
    <property type="protein sequence ID" value="QHU28730.1"/>
    <property type="molecule type" value="Genomic_DNA"/>
</dbReference>
<dbReference type="InterPro" id="IPR009078">
    <property type="entry name" value="Ferritin-like_SF"/>
</dbReference>
<dbReference type="InterPro" id="IPR012348">
    <property type="entry name" value="RNR-like"/>
</dbReference>
<dbReference type="Gene3D" id="1.10.620.20">
    <property type="entry name" value="Ribonucleotide Reductase, subunit A"/>
    <property type="match status" value="1"/>
</dbReference>
<dbReference type="InterPro" id="IPR033909">
    <property type="entry name" value="RNR_small"/>
</dbReference>
<keyword evidence="2" id="KW-0812">Transmembrane</keyword>
<protein>
    <submittedName>
        <fullName evidence="3">Uncharacterized protein</fullName>
    </submittedName>
</protein>
<dbReference type="CDD" id="cd01049">
    <property type="entry name" value="RNRR2"/>
    <property type="match status" value="1"/>
</dbReference>
<proteinExistence type="inferred from homology"/>
<dbReference type="PANTHER" id="PTHR23409">
    <property type="entry name" value="RIBONUCLEOSIDE-DIPHOSPHATE REDUCTASE SMALL CHAIN"/>
    <property type="match status" value="1"/>
</dbReference>
<dbReference type="Pfam" id="PF00268">
    <property type="entry name" value="Ribonuc_red_sm"/>
    <property type="match status" value="1"/>
</dbReference>
<sequence length="329" mass="38276">MQPNSDELLTKKNSRKYVLFPIVYPKVYDMYKKQQQAFWTAEEIDFAADINDFNKLNENEKLFVENVLAFFAGSDGIIFENINCNFAEEIEIPEVRLCYGFQAMMEGVHSECYSLMIETYVKNPERKHQLFNAIEELPAVQEKAKWACKWLDKSIPIGKRLIAFAIIEGIFFAGSFCAIFWLKYTKGLMTKAFAKSNEFIARDESLHAEFSVLLYSYIQNKLTEKEVHELFDEAVNIEIKFITESLKCSLLGMNAKKMTDYIKFVSNRLLNQLGYSKLYDVNECPFKFMESICLESKSNFFEQRVSDYNRPEQLNTDGGLKSVEVLDDF</sequence>
<dbReference type="PANTHER" id="PTHR23409:SF18">
    <property type="entry name" value="RIBONUCLEOSIDE-DIPHOSPHATE REDUCTASE SUBUNIT M2"/>
    <property type="match status" value="1"/>
</dbReference>
<accession>A0A6C0LEC6</accession>
<keyword evidence="2" id="KW-0472">Membrane</keyword>
<dbReference type="AlphaFoldDB" id="A0A6C0LEC6"/>
<dbReference type="SUPFAM" id="SSF47240">
    <property type="entry name" value="Ferritin-like"/>
    <property type="match status" value="1"/>
</dbReference>
<dbReference type="InterPro" id="IPR000358">
    <property type="entry name" value="RNR_small_fam"/>
</dbReference>
<dbReference type="GO" id="GO:0016491">
    <property type="term" value="F:oxidoreductase activity"/>
    <property type="evidence" value="ECO:0007669"/>
    <property type="project" value="InterPro"/>
</dbReference>
<evidence type="ECO:0000313" key="3">
    <source>
        <dbReference type="EMBL" id="QHU28730.1"/>
    </source>
</evidence>
<feature type="transmembrane region" description="Helical" evidence="2">
    <location>
        <begin position="161"/>
        <end position="182"/>
    </location>
</feature>